<protein>
    <submittedName>
        <fullName evidence="1">Uncharacterized protein</fullName>
    </submittedName>
</protein>
<reference evidence="2" key="1">
    <citation type="journal article" date="2019" name="Int. J. Syst. Evol. Microbiol.">
        <title>The Global Catalogue of Microorganisms (GCM) 10K type strain sequencing project: providing services to taxonomists for standard genome sequencing and annotation.</title>
        <authorList>
            <consortium name="The Broad Institute Genomics Platform"/>
            <consortium name="The Broad Institute Genome Sequencing Center for Infectious Disease"/>
            <person name="Wu L."/>
            <person name="Ma J."/>
        </authorList>
    </citation>
    <scope>NUCLEOTIDE SEQUENCE [LARGE SCALE GENOMIC DNA]</scope>
    <source>
        <strain evidence="2">KCTC 32465</strain>
    </source>
</reference>
<organism evidence="1 2">
    <name type="scientific">Paramylibacter ulvae</name>
    <dbReference type="NCBI Taxonomy" id="1651968"/>
    <lineage>
        <taxon>Bacteria</taxon>
        <taxon>Pseudomonadati</taxon>
        <taxon>Pseudomonadota</taxon>
        <taxon>Alphaproteobacteria</taxon>
        <taxon>Rhodobacterales</taxon>
        <taxon>Paracoccaceae</taxon>
        <taxon>Paramylibacter</taxon>
    </lineage>
</organism>
<name>A0ABQ3D7L0_9RHOB</name>
<comment type="caution">
    <text evidence="1">The sequence shown here is derived from an EMBL/GenBank/DDBJ whole genome shotgun (WGS) entry which is preliminary data.</text>
</comment>
<evidence type="ECO:0000313" key="1">
    <source>
        <dbReference type="EMBL" id="GHA63015.1"/>
    </source>
</evidence>
<dbReference type="Proteomes" id="UP000634455">
    <property type="component" value="Unassembled WGS sequence"/>
</dbReference>
<accession>A0ABQ3D7L0</accession>
<gene>
    <name evidence="1" type="ORF">GCM10008927_30500</name>
</gene>
<evidence type="ECO:0000313" key="2">
    <source>
        <dbReference type="Proteomes" id="UP000634455"/>
    </source>
</evidence>
<proteinExistence type="predicted"/>
<sequence length="70" mass="7819">MGPRTRNPLPIIDAKGVMVARQTLAFESRGQIITAPAKVTVARIRAFNMVREIHVFSGRVTLQIQKQSFV</sequence>
<dbReference type="EMBL" id="BMZF01000017">
    <property type="protein sequence ID" value="GHA63015.1"/>
    <property type="molecule type" value="Genomic_DNA"/>
</dbReference>
<keyword evidence="2" id="KW-1185">Reference proteome</keyword>